<dbReference type="OrthoDB" id="9766163at2"/>
<evidence type="ECO:0000256" key="1">
    <source>
        <dbReference type="SAM" id="Coils"/>
    </source>
</evidence>
<organism evidence="3 4">
    <name type="scientific">Megasphaera micronuciformis F0359</name>
    <dbReference type="NCBI Taxonomy" id="706434"/>
    <lineage>
        <taxon>Bacteria</taxon>
        <taxon>Bacillati</taxon>
        <taxon>Bacillota</taxon>
        <taxon>Negativicutes</taxon>
        <taxon>Veillonellales</taxon>
        <taxon>Veillonellaceae</taxon>
        <taxon>Megasphaera</taxon>
    </lineage>
</organism>
<accession>E2ZD47</accession>
<name>E2ZD47_9FIRM</name>
<dbReference type="GO" id="GO:0043023">
    <property type="term" value="F:ribosomal large subunit binding"/>
    <property type="evidence" value="ECO:0007669"/>
    <property type="project" value="TreeGrafter"/>
</dbReference>
<keyword evidence="1" id="KW-0175">Coiled coil</keyword>
<evidence type="ECO:0000313" key="4">
    <source>
        <dbReference type="Proteomes" id="UP000003195"/>
    </source>
</evidence>
<dbReference type="Gene3D" id="2.30.310.10">
    <property type="entry name" value="ibrinogen binding protein from staphylococcus aureus domain"/>
    <property type="match status" value="1"/>
</dbReference>
<dbReference type="AlphaFoldDB" id="E2ZD47"/>
<evidence type="ECO:0000259" key="2">
    <source>
        <dbReference type="Pfam" id="PF05670"/>
    </source>
</evidence>
<dbReference type="GO" id="GO:0072344">
    <property type="term" value="P:rescue of stalled ribosome"/>
    <property type="evidence" value="ECO:0007669"/>
    <property type="project" value="TreeGrafter"/>
</dbReference>
<dbReference type="GO" id="GO:1990112">
    <property type="term" value="C:RQC complex"/>
    <property type="evidence" value="ECO:0007669"/>
    <property type="project" value="TreeGrafter"/>
</dbReference>
<protein>
    <submittedName>
        <fullName evidence="3">Putative fibronectin-binding protein</fullName>
    </submittedName>
</protein>
<dbReference type="EMBL" id="AECS01000038">
    <property type="protein sequence ID" value="EFQ03713.1"/>
    <property type="molecule type" value="Genomic_DNA"/>
</dbReference>
<dbReference type="PANTHER" id="PTHR15239:SF6">
    <property type="entry name" value="RIBOSOME QUALITY CONTROL COMPLEX SUBUNIT NEMF"/>
    <property type="match status" value="1"/>
</dbReference>
<dbReference type="HOGENOM" id="CLU_022481_2_1_9"/>
<sequence length="574" mass="65607">MNLDGITLHSAVEELSQALTGGQITKIYQLNGRGLYFRVFNDKSLYHLIITLDGSPRLFLSDNQPPTPDVPTGLAMFLRKYYENGRIASITQLHLDRIIDVNIDVLNMSGQLVTRKMHVELMGKYSNVIFTEDGMILEALIKTHKDKQALRTIYPKHPYEFPPNFMRMNPFDFSVHELTEMADTGDSDEDLRTWMLKRFNGMSTVVLNELSDRTGIDINTLMSTLTAEEKNDWFSAVIQLGKDIQGLKGAFVYTDQKKEILFPAELKSLAHLPRRHYDYIQDYLKEFQDTAASLSGEQEELKKKAAKAADRQRRKIRRINSELKETDKMDTYKLYGDLLMIHAYDRPAHQSSLTVRNLLSETMEDVTIPLNPALSVTDNANKYYKKYAKLRNRKQMSAQLQADNAAELNYIESLEYALQTIETKDELADIKAEMRAAGMLPASGKDKLKKEFAQKILTLHCDGATIFIGRNNRQNDFLTTKKAKPFDYWFHVKNRPGSHVILSCGQDEPTNDQLQTAAECAAWYSTGRDDSKVEVDSTMIKHVKKPPHSVPGYVIFDHQTTYVVTPKKHDELSK</sequence>
<feature type="domain" description="NFACT RNA-binding" evidence="2">
    <location>
        <begin position="462"/>
        <end position="545"/>
    </location>
</feature>
<dbReference type="RefSeq" id="WP_006942558.1">
    <property type="nucleotide sequence ID" value="NZ_GL538208.1"/>
</dbReference>
<feature type="coiled-coil region" evidence="1">
    <location>
        <begin position="284"/>
        <end position="329"/>
    </location>
</feature>
<dbReference type="PANTHER" id="PTHR15239">
    <property type="entry name" value="NUCLEAR EXPORT MEDIATOR FACTOR NEMF"/>
    <property type="match status" value="1"/>
</dbReference>
<dbReference type="Pfam" id="PF05670">
    <property type="entry name" value="NFACT-R_1"/>
    <property type="match status" value="1"/>
</dbReference>
<comment type="caution">
    <text evidence="3">The sequence shown here is derived from an EMBL/GenBank/DDBJ whole genome shotgun (WGS) entry which is preliminary data.</text>
</comment>
<dbReference type="InterPro" id="IPR051608">
    <property type="entry name" value="RQC_Subunit_NEMF"/>
</dbReference>
<keyword evidence="4" id="KW-1185">Reference proteome</keyword>
<dbReference type="STRING" id="706434.HMPREF9429_01384"/>
<dbReference type="Pfam" id="PF05833">
    <property type="entry name" value="NFACT_N"/>
    <property type="match status" value="1"/>
</dbReference>
<dbReference type="GO" id="GO:0000049">
    <property type="term" value="F:tRNA binding"/>
    <property type="evidence" value="ECO:0007669"/>
    <property type="project" value="TreeGrafter"/>
</dbReference>
<evidence type="ECO:0000313" key="3">
    <source>
        <dbReference type="EMBL" id="EFQ03713.1"/>
    </source>
</evidence>
<gene>
    <name evidence="3" type="ORF">HMPREF9429_01384</name>
</gene>
<proteinExistence type="predicted"/>
<dbReference type="Proteomes" id="UP000003195">
    <property type="component" value="Unassembled WGS sequence"/>
</dbReference>
<dbReference type="eggNOG" id="COG1293">
    <property type="taxonomic scope" value="Bacteria"/>
</dbReference>
<dbReference type="InterPro" id="IPR008532">
    <property type="entry name" value="NFACT_RNA-bd"/>
</dbReference>
<reference evidence="3 4" key="1">
    <citation type="submission" date="2010-08" db="EMBL/GenBank/DDBJ databases">
        <authorList>
            <person name="Weinstock G."/>
            <person name="Sodergren E."/>
            <person name="Clifton S."/>
            <person name="Fulton L."/>
            <person name="Fulton B."/>
            <person name="Courtney L."/>
            <person name="Fronick C."/>
            <person name="Harrison M."/>
            <person name="Strong C."/>
            <person name="Farmer C."/>
            <person name="Delahaunty K."/>
            <person name="Markovic C."/>
            <person name="Hall O."/>
            <person name="Minx P."/>
            <person name="Tomlinson C."/>
            <person name="Mitreva M."/>
            <person name="Hou S."/>
            <person name="Chen J."/>
            <person name="Wollam A."/>
            <person name="Pepin K.H."/>
            <person name="Johnson M."/>
            <person name="Bhonagiri V."/>
            <person name="Zhang X."/>
            <person name="Suruliraj S."/>
            <person name="Warren W."/>
            <person name="Chinwalla A."/>
            <person name="Mardis E.R."/>
            <person name="Wilson R.K."/>
        </authorList>
    </citation>
    <scope>NUCLEOTIDE SEQUENCE [LARGE SCALE GENOMIC DNA]</scope>
    <source>
        <strain evidence="3 4">F0359</strain>
    </source>
</reference>